<evidence type="ECO:0000259" key="2">
    <source>
        <dbReference type="Pfam" id="PF13873"/>
    </source>
</evidence>
<feature type="compositionally biased region" description="Low complexity" evidence="1">
    <location>
        <begin position="169"/>
        <end position="182"/>
    </location>
</feature>
<comment type="caution">
    <text evidence="3">The sequence shown here is derived from an EMBL/GenBank/DDBJ whole genome shotgun (WGS) entry which is preliminary data.</text>
</comment>
<dbReference type="Pfam" id="PF13873">
    <property type="entry name" value="Myb_DNA-bind_5"/>
    <property type="match status" value="1"/>
</dbReference>
<evidence type="ECO:0000313" key="3">
    <source>
        <dbReference type="EMBL" id="KAJ1098828.1"/>
    </source>
</evidence>
<name>A0AAV7M6G1_PLEWA</name>
<evidence type="ECO:0000313" key="4">
    <source>
        <dbReference type="Proteomes" id="UP001066276"/>
    </source>
</evidence>
<dbReference type="EMBL" id="JANPWB010000014">
    <property type="protein sequence ID" value="KAJ1098828.1"/>
    <property type="molecule type" value="Genomic_DNA"/>
</dbReference>
<reference evidence="3" key="1">
    <citation type="journal article" date="2022" name="bioRxiv">
        <title>Sequencing and chromosome-scale assembly of the giantPleurodeles waltlgenome.</title>
        <authorList>
            <person name="Brown T."/>
            <person name="Elewa A."/>
            <person name="Iarovenko S."/>
            <person name="Subramanian E."/>
            <person name="Araus A.J."/>
            <person name="Petzold A."/>
            <person name="Susuki M."/>
            <person name="Suzuki K.-i.T."/>
            <person name="Hayashi T."/>
            <person name="Toyoda A."/>
            <person name="Oliveira C."/>
            <person name="Osipova E."/>
            <person name="Leigh N.D."/>
            <person name="Simon A."/>
            <person name="Yun M.H."/>
        </authorList>
    </citation>
    <scope>NUCLEOTIDE SEQUENCE</scope>
    <source>
        <strain evidence="3">20211129_DDA</strain>
        <tissue evidence="3">Liver</tissue>
    </source>
</reference>
<organism evidence="3 4">
    <name type="scientific">Pleurodeles waltl</name>
    <name type="common">Iberian ribbed newt</name>
    <dbReference type="NCBI Taxonomy" id="8319"/>
    <lineage>
        <taxon>Eukaryota</taxon>
        <taxon>Metazoa</taxon>
        <taxon>Chordata</taxon>
        <taxon>Craniata</taxon>
        <taxon>Vertebrata</taxon>
        <taxon>Euteleostomi</taxon>
        <taxon>Amphibia</taxon>
        <taxon>Batrachia</taxon>
        <taxon>Caudata</taxon>
        <taxon>Salamandroidea</taxon>
        <taxon>Salamandridae</taxon>
        <taxon>Pleurodelinae</taxon>
        <taxon>Pleurodeles</taxon>
    </lineage>
</organism>
<feature type="compositionally biased region" description="Basic and acidic residues" evidence="1">
    <location>
        <begin position="230"/>
        <end position="241"/>
    </location>
</feature>
<dbReference type="AlphaFoldDB" id="A0AAV7M6G1"/>
<dbReference type="InterPro" id="IPR028002">
    <property type="entry name" value="Myb_DNA-bind_5"/>
</dbReference>
<feature type="domain" description="Myb/SANT-like DNA-binding" evidence="2">
    <location>
        <begin position="9"/>
        <end position="83"/>
    </location>
</feature>
<dbReference type="GO" id="GO:0005634">
    <property type="term" value="C:nucleus"/>
    <property type="evidence" value="ECO:0007669"/>
    <property type="project" value="TreeGrafter"/>
</dbReference>
<gene>
    <name evidence="3" type="ORF">NDU88_003935</name>
</gene>
<dbReference type="PANTHER" id="PTHR23098">
    <property type="entry name" value="AGAP001331-PA-RELATED"/>
    <property type="match status" value="1"/>
</dbReference>
<sequence length="448" mass="46597">MMAAASGERAPAFTAQELEKLVDGVLPQYMLLYGPPDQQVSAHQKRDIWRAIAKEVRTLGAHQRRGTHCRKRWEDIRRCSKKTAEAQLGMASQRGRGARRTMTPLMFRILAVAYPELDGRLRTSQQTQGASGGGTVALEHEGAASHMAMEGHTTDSECTSGTEGEGSFTSATGSPTSDTDSSADSRRSVSAKKPPVPVVRVPGFWSAPSTRAGSRTRSQGTVSPPPVKSPKLESGRRDRVKTPGGTTTEMGSKAIGESAVTPKKVGKLPRKSPQPVVSVMAEKCAIISSGPDTTASTVVTGQETTARVTAQEGPSIVTGQETTARVTAQEGRSIVTGQETTAGVTAQEGPSVITGQDTTAGVTAQEGPSVVTGQETTAGVTAQEGPSVVTGQETTARVTAQEGPSIVTGQETTARVTAQEGPSIVTGQETTARVTVQEGPGCHSPAGQ</sequence>
<dbReference type="PANTHER" id="PTHR23098:SF23">
    <property type="entry name" value="MYB-RELATED TRANSCRIPTION FACTOR, PARTNER OF PROFILIN-LIKE ISOFORM X2-RELATED"/>
    <property type="match status" value="1"/>
</dbReference>
<keyword evidence="4" id="KW-1185">Reference proteome</keyword>
<dbReference type="Proteomes" id="UP001066276">
    <property type="component" value="Chromosome 10"/>
</dbReference>
<proteinExistence type="predicted"/>
<protein>
    <recommendedName>
        <fullName evidence="2">Myb/SANT-like DNA-binding domain-containing protein</fullName>
    </recommendedName>
</protein>
<feature type="compositionally biased region" description="Polar residues" evidence="1">
    <location>
        <begin position="207"/>
        <end position="222"/>
    </location>
</feature>
<accession>A0AAV7M6G1</accession>
<feature type="region of interest" description="Disordered" evidence="1">
    <location>
        <begin position="147"/>
        <end position="251"/>
    </location>
</feature>
<evidence type="ECO:0000256" key="1">
    <source>
        <dbReference type="SAM" id="MobiDB-lite"/>
    </source>
</evidence>